<dbReference type="RefSeq" id="WP_310372192.1">
    <property type="nucleotide sequence ID" value="NZ_JAVDYB010000001.1"/>
</dbReference>
<reference evidence="2" key="1">
    <citation type="submission" date="2023-07" db="EMBL/GenBank/DDBJ databases">
        <title>Sequencing the genomes of 1000 actinobacteria strains.</title>
        <authorList>
            <person name="Klenk H.-P."/>
        </authorList>
    </citation>
    <scope>NUCLEOTIDE SEQUENCE</scope>
    <source>
        <strain evidence="2">DSM 44707</strain>
    </source>
</reference>
<keyword evidence="3" id="KW-1185">Reference proteome</keyword>
<evidence type="ECO:0000313" key="2">
    <source>
        <dbReference type="EMBL" id="MDR7278958.1"/>
    </source>
</evidence>
<keyword evidence="1" id="KW-0812">Transmembrane</keyword>
<keyword evidence="1" id="KW-1133">Transmembrane helix</keyword>
<dbReference type="AlphaFoldDB" id="A0AAE3YV59"/>
<name>A0AAE3YV59_9ACTN</name>
<keyword evidence="1" id="KW-0472">Membrane</keyword>
<dbReference type="EMBL" id="JAVDYB010000001">
    <property type="protein sequence ID" value="MDR7278958.1"/>
    <property type="molecule type" value="Genomic_DNA"/>
</dbReference>
<protein>
    <submittedName>
        <fullName evidence="2">Uncharacterized protein</fullName>
    </submittedName>
</protein>
<evidence type="ECO:0000313" key="3">
    <source>
        <dbReference type="Proteomes" id="UP001183643"/>
    </source>
</evidence>
<feature type="transmembrane region" description="Helical" evidence="1">
    <location>
        <begin position="31"/>
        <end position="47"/>
    </location>
</feature>
<sequence length="57" mass="5676">MRLIEAIGAALVVGLIGGVICSRTGADPVLGFALGALAGFAAWGVRGKTSTRYGGKK</sequence>
<dbReference type="Proteomes" id="UP001183643">
    <property type="component" value="Unassembled WGS sequence"/>
</dbReference>
<accession>A0AAE3YV59</accession>
<organism evidence="2 3">
    <name type="scientific">Catenuloplanes atrovinosus</name>
    <dbReference type="NCBI Taxonomy" id="137266"/>
    <lineage>
        <taxon>Bacteria</taxon>
        <taxon>Bacillati</taxon>
        <taxon>Actinomycetota</taxon>
        <taxon>Actinomycetes</taxon>
        <taxon>Micromonosporales</taxon>
        <taxon>Micromonosporaceae</taxon>
        <taxon>Catenuloplanes</taxon>
    </lineage>
</organism>
<evidence type="ECO:0000256" key="1">
    <source>
        <dbReference type="SAM" id="Phobius"/>
    </source>
</evidence>
<gene>
    <name evidence="2" type="ORF">J2S41_005736</name>
</gene>
<proteinExistence type="predicted"/>
<comment type="caution">
    <text evidence="2">The sequence shown here is derived from an EMBL/GenBank/DDBJ whole genome shotgun (WGS) entry which is preliminary data.</text>
</comment>